<keyword evidence="2 5" id="KW-0547">Nucleotide-binding</keyword>
<dbReference type="CDD" id="cd14014">
    <property type="entry name" value="STKc_PknB_like"/>
    <property type="match status" value="1"/>
</dbReference>
<gene>
    <name evidence="9" type="ORF">BDD16_001126</name>
</gene>
<dbReference type="Pfam" id="PF00069">
    <property type="entry name" value="Pkinase"/>
    <property type="match status" value="1"/>
</dbReference>
<feature type="transmembrane region" description="Helical" evidence="7">
    <location>
        <begin position="363"/>
        <end position="381"/>
    </location>
</feature>
<name>A0A7Y9QVF5_9BURK</name>
<dbReference type="InterPro" id="IPR007890">
    <property type="entry name" value="CHASE2"/>
</dbReference>
<dbReference type="InterPro" id="IPR008271">
    <property type="entry name" value="Ser/Thr_kinase_AS"/>
</dbReference>
<organism evidence="9 10">
    <name type="scientific">Sphaerotilus montanus</name>
    <dbReference type="NCBI Taxonomy" id="522889"/>
    <lineage>
        <taxon>Bacteria</taxon>
        <taxon>Pseudomonadati</taxon>
        <taxon>Pseudomonadota</taxon>
        <taxon>Betaproteobacteria</taxon>
        <taxon>Burkholderiales</taxon>
        <taxon>Sphaerotilaceae</taxon>
        <taxon>Sphaerotilus</taxon>
    </lineage>
</organism>
<dbReference type="PROSITE" id="PS50011">
    <property type="entry name" value="PROTEIN_KINASE_DOM"/>
    <property type="match status" value="1"/>
</dbReference>
<feature type="region of interest" description="Disordered" evidence="6">
    <location>
        <begin position="861"/>
        <end position="880"/>
    </location>
</feature>
<dbReference type="GO" id="GO:0005524">
    <property type="term" value="F:ATP binding"/>
    <property type="evidence" value="ECO:0007669"/>
    <property type="project" value="UniProtKB-UniRule"/>
</dbReference>
<dbReference type="PANTHER" id="PTHR43289:SF6">
    <property type="entry name" value="SERINE_THREONINE-PROTEIN KINASE NEKL-3"/>
    <property type="match status" value="1"/>
</dbReference>
<feature type="transmembrane region" description="Helical" evidence="7">
    <location>
        <begin position="388"/>
        <end position="406"/>
    </location>
</feature>
<dbReference type="SMART" id="SM01080">
    <property type="entry name" value="CHASE2"/>
    <property type="match status" value="1"/>
</dbReference>
<evidence type="ECO:0000259" key="8">
    <source>
        <dbReference type="PROSITE" id="PS50011"/>
    </source>
</evidence>
<keyword evidence="7" id="KW-0812">Transmembrane</keyword>
<feature type="binding site" evidence="5">
    <location>
        <position position="600"/>
    </location>
    <ligand>
        <name>ATP</name>
        <dbReference type="ChEBI" id="CHEBI:30616"/>
    </ligand>
</feature>
<protein>
    <submittedName>
        <fullName evidence="9">Serine/threonine-protein kinase</fullName>
        <ecNumber evidence="9">2.7.11.1</ecNumber>
    </submittedName>
</protein>
<keyword evidence="7" id="KW-1133">Transmembrane helix</keyword>
<dbReference type="Gene3D" id="1.10.510.10">
    <property type="entry name" value="Transferase(Phosphotransferase) domain 1"/>
    <property type="match status" value="1"/>
</dbReference>
<comment type="caution">
    <text evidence="9">The sequence shown here is derived from an EMBL/GenBank/DDBJ whole genome shotgun (WGS) entry which is preliminary data.</text>
</comment>
<dbReference type="InterPro" id="IPR000719">
    <property type="entry name" value="Prot_kinase_dom"/>
</dbReference>
<evidence type="ECO:0000256" key="7">
    <source>
        <dbReference type="SAM" id="Phobius"/>
    </source>
</evidence>
<dbReference type="AlphaFoldDB" id="A0A7Y9QVF5"/>
<evidence type="ECO:0000256" key="6">
    <source>
        <dbReference type="SAM" id="MobiDB-lite"/>
    </source>
</evidence>
<keyword evidence="1 9" id="KW-0808">Transferase</keyword>
<sequence length="880" mass="94926">MTSPRPIFWKQDWAWAVLAIGVVSWLHASTDLARLPQQWLHDRAITSTTASVPASEVALVMIDEASQARHGRAPWPRDLHARLIDRLAQASVVVDTEPFIGHESERALAELQHLHATIAADPVLARYPELPAMLERSELNLDGDARLAASLERHQRTLLSLAALPESALSAAPLLSKGQPAGARTPAGAPLAAPWPLPRLRDAAAGVGHAEIQTDPDDVLRRHELQRQVGAWRVSSLAVLAAGMHRGLTPAQIDTALQSSPPRLGGRTLSVDAQGWLTPLWATGSAAQAGLLVVSAQDVLDNPATAARLQGRIVLISHDNTGMTARHVRLPDGRAIHPAEALARITSSLVNGRWVQQPGWTHWMPWLLLVAVAGCVVRVVPRATRGTALALSGVTAVVLLLVPHLLLGLARIWMPLTLPLAGLLAGWAGLRLHAHWQRLTPQHTAAPPALIEAPVADTIITTFDVMPLPVQASAPMQMPLPPAPAQPMARHEIEDDPDTELPADSGVETASMELTDYEKTRPIPRNPDEFADEASMRALEKTQPLSRDEVLASTALTAVEAPRELPRLGPYQLDRELGRGAMGRVYLAHDTDTGQEVAVKTLALAREFDGHALQEARQRFHREAEAASRLHHPDIVRVFSAGEAHGIAYIAMERLTGHDLTQHLRAGSLLPMATVVAIGTRIATALAHAHALGVIHRDIKPANVMIDLARGQVKVTDFGIARVSGASRTRTGLILGSPSYMSPEQIAGRQADGRSDLYSLGVLMFHMLTGELPLSGHTMTELMGAIANTPAPDVRSLRPSVPEALADVLGILLDKRAELRYPDGLELATDLHLISSMLQRSRSERHDFPVLGSVEEYAAGPFPHTAQMPVPKATASQSRR</sequence>
<evidence type="ECO:0000256" key="1">
    <source>
        <dbReference type="ARBA" id="ARBA00022679"/>
    </source>
</evidence>
<dbReference type="SMART" id="SM00220">
    <property type="entry name" value="S_TKc"/>
    <property type="match status" value="1"/>
</dbReference>
<dbReference type="PROSITE" id="PS00108">
    <property type="entry name" value="PROTEIN_KINASE_ST"/>
    <property type="match status" value="1"/>
</dbReference>
<dbReference type="InterPro" id="IPR011009">
    <property type="entry name" value="Kinase-like_dom_sf"/>
</dbReference>
<keyword evidence="10" id="KW-1185">Reference proteome</keyword>
<evidence type="ECO:0000256" key="4">
    <source>
        <dbReference type="ARBA" id="ARBA00022840"/>
    </source>
</evidence>
<reference evidence="9 10" key="1">
    <citation type="submission" date="2020-07" db="EMBL/GenBank/DDBJ databases">
        <title>Genomic Encyclopedia of Archaeal and Bacterial Type Strains, Phase II (KMG-II): from individual species to whole genera.</title>
        <authorList>
            <person name="Goeker M."/>
        </authorList>
    </citation>
    <scope>NUCLEOTIDE SEQUENCE [LARGE SCALE GENOMIC DNA]</scope>
    <source>
        <strain evidence="9 10">DSM 21226</strain>
    </source>
</reference>
<dbReference type="Gene3D" id="3.30.200.20">
    <property type="entry name" value="Phosphorylase Kinase, domain 1"/>
    <property type="match status" value="1"/>
</dbReference>
<dbReference type="InterPro" id="IPR017441">
    <property type="entry name" value="Protein_kinase_ATP_BS"/>
</dbReference>
<keyword evidence="4 5" id="KW-0067">ATP-binding</keyword>
<keyword evidence="3 9" id="KW-0418">Kinase</keyword>
<dbReference type="RefSeq" id="WP_179633061.1">
    <property type="nucleotide sequence ID" value="NZ_JACCFH010000001.1"/>
</dbReference>
<evidence type="ECO:0000313" key="10">
    <source>
        <dbReference type="Proteomes" id="UP000518288"/>
    </source>
</evidence>
<dbReference type="EMBL" id="JACCFH010000001">
    <property type="protein sequence ID" value="NYG32140.1"/>
    <property type="molecule type" value="Genomic_DNA"/>
</dbReference>
<evidence type="ECO:0000256" key="5">
    <source>
        <dbReference type="PROSITE-ProRule" id="PRU10141"/>
    </source>
</evidence>
<dbReference type="SUPFAM" id="SSF56112">
    <property type="entry name" value="Protein kinase-like (PK-like)"/>
    <property type="match status" value="1"/>
</dbReference>
<dbReference type="Pfam" id="PF05226">
    <property type="entry name" value="CHASE2"/>
    <property type="match status" value="1"/>
</dbReference>
<dbReference type="Proteomes" id="UP000518288">
    <property type="component" value="Unassembled WGS sequence"/>
</dbReference>
<dbReference type="PROSITE" id="PS00107">
    <property type="entry name" value="PROTEIN_KINASE_ATP"/>
    <property type="match status" value="1"/>
</dbReference>
<evidence type="ECO:0000256" key="2">
    <source>
        <dbReference type="ARBA" id="ARBA00022741"/>
    </source>
</evidence>
<evidence type="ECO:0000313" key="9">
    <source>
        <dbReference type="EMBL" id="NYG32140.1"/>
    </source>
</evidence>
<keyword evidence="7" id="KW-0472">Membrane</keyword>
<dbReference type="PANTHER" id="PTHR43289">
    <property type="entry name" value="MITOGEN-ACTIVATED PROTEIN KINASE KINASE KINASE 20-RELATED"/>
    <property type="match status" value="1"/>
</dbReference>
<accession>A0A7Y9QVF5</accession>
<dbReference type="EC" id="2.7.11.1" evidence="9"/>
<proteinExistence type="predicted"/>
<dbReference type="GO" id="GO:0004674">
    <property type="term" value="F:protein serine/threonine kinase activity"/>
    <property type="evidence" value="ECO:0007669"/>
    <property type="project" value="UniProtKB-EC"/>
</dbReference>
<evidence type="ECO:0000256" key="3">
    <source>
        <dbReference type="ARBA" id="ARBA00022777"/>
    </source>
</evidence>
<feature type="domain" description="Protein kinase" evidence="8">
    <location>
        <begin position="571"/>
        <end position="835"/>
    </location>
</feature>